<reference evidence="7 8" key="1">
    <citation type="journal article" date="2024" name="Front Chem Biol">
        <title>Unveiling the potential of Daldinia eschscholtzii MFLUCC 19-0629 through bioactivity and bioinformatics studies for enhanced sustainable agriculture production.</title>
        <authorList>
            <person name="Brooks S."/>
            <person name="Weaver J.A."/>
            <person name="Klomchit A."/>
            <person name="Alharthi S.A."/>
            <person name="Onlamun T."/>
            <person name="Nurani R."/>
            <person name="Vong T.K."/>
            <person name="Alberti F."/>
            <person name="Greco C."/>
        </authorList>
    </citation>
    <scope>NUCLEOTIDE SEQUENCE [LARGE SCALE GENOMIC DNA]</scope>
    <source>
        <strain evidence="7">MFLUCC 19-0629</strain>
    </source>
</reference>
<feature type="transmembrane region" description="Helical" evidence="5">
    <location>
        <begin position="338"/>
        <end position="361"/>
    </location>
</feature>
<dbReference type="Pfam" id="PF07690">
    <property type="entry name" value="MFS_1"/>
    <property type="match status" value="1"/>
</dbReference>
<feature type="domain" description="Major facilitator superfamily (MFS) profile" evidence="6">
    <location>
        <begin position="56"/>
        <end position="530"/>
    </location>
</feature>
<comment type="subcellular location">
    <subcellularLocation>
        <location evidence="1">Membrane</location>
        <topology evidence="1">Multi-pass membrane protein</topology>
    </subcellularLocation>
</comment>
<evidence type="ECO:0000259" key="6">
    <source>
        <dbReference type="PROSITE" id="PS50850"/>
    </source>
</evidence>
<feature type="transmembrane region" description="Helical" evidence="5">
    <location>
        <begin position="368"/>
        <end position="387"/>
    </location>
</feature>
<evidence type="ECO:0000256" key="3">
    <source>
        <dbReference type="ARBA" id="ARBA00022989"/>
    </source>
</evidence>
<dbReference type="PROSITE" id="PS50850">
    <property type="entry name" value="MFS"/>
    <property type="match status" value="1"/>
</dbReference>
<feature type="transmembrane region" description="Helical" evidence="5">
    <location>
        <begin position="257"/>
        <end position="274"/>
    </location>
</feature>
<evidence type="ECO:0000256" key="2">
    <source>
        <dbReference type="ARBA" id="ARBA00022692"/>
    </source>
</evidence>
<feature type="transmembrane region" description="Helical" evidence="5">
    <location>
        <begin position="49"/>
        <end position="67"/>
    </location>
</feature>
<dbReference type="GO" id="GO:0022857">
    <property type="term" value="F:transmembrane transporter activity"/>
    <property type="evidence" value="ECO:0007669"/>
    <property type="project" value="InterPro"/>
</dbReference>
<dbReference type="InterPro" id="IPR036259">
    <property type="entry name" value="MFS_trans_sf"/>
</dbReference>
<evidence type="ECO:0000313" key="8">
    <source>
        <dbReference type="Proteomes" id="UP001369815"/>
    </source>
</evidence>
<dbReference type="SUPFAM" id="SSF103473">
    <property type="entry name" value="MFS general substrate transporter"/>
    <property type="match status" value="1"/>
</dbReference>
<keyword evidence="3 5" id="KW-1133">Transmembrane helix</keyword>
<keyword evidence="4 5" id="KW-0472">Membrane</keyword>
<evidence type="ECO:0000256" key="5">
    <source>
        <dbReference type="SAM" id="Phobius"/>
    </source>
</evidence>
<feature type="transmembrane region" description="Helical" evidence="5">
    <location>
        <begin position="150"/>
        <end position="170"/>
    </location>
</feature>
<organism evidence="7 8">
    <name type="scientific">Daldinia eschscholtzii</name>
    <dbReference type="NCBI Taxonomy" id="292717"/>
    <lineage>
        <taxon>Eukaryota</taxon>
        <taxon>Fungi</taxon>
        <taxon>Dikarya</taxon>
        <taxon>Ascomycota</taxon>
        <taxon>Pezizomycotina</taxon>
        <taxon>Sordariomycetes</taxon>
        <taxon>Xylariomycetidae</taxon>
        <taxon>Xylariales</taxon>
        <taxon>Hypoxylaceae</taxon>
        <taxon>Daldinia</taxon>
    </lineage>
</organism>
<dbReference type="AlphaFoldDB" id="A0AAX6N145"/>
<evidence type="ECO:0000313" key="7">
    <source>
        <dbReference type="EMBL" id="KAK6958413.1"/>
    </source>
</evidence>
<dbReference type="EMBL" id="JBANMG010000001">
    <property type="protein sequence ID" value="KAK6958413.1"/>
    <property type="molecule type" value="Genomic_DNA"/>
</dbReference>
<dbReference type="PANTHER" id="PTHR23501">
    <property type="entry name" value="MAJOR FACILITATOR SUPERFAMILY"/>
    <property type="match status" value="1"/>
</dbReference>
<feature type="transmembrane region" description="Helical" evidence="5">
    <location>
        <begin position="286"/>
        <end position="307"/>
    </location>
</feature>
<protein>
    <recommendedName>
        <fullName evidence="6">Major facilitator superfamily (MFS) profile domain-containing protein</fullName>
    </recommendedName>
</protein>
<keyword evidence="2 5" id="KW-0812">Transmembrane</keyword>
<gene>
    <name evidence="7" type="ORF">Daesc_001213</name>
</gene>
<name>A0AAX6N145_9PEZI</name>
<evidence type="ECO:0000256" key="1">
    <source>
        <dbReference type="ARBA" id="ARBA00004141"/>
    </source>
</evidence>
<comment type="caution">
    <text evidence="7">The sequence shown here is derived from an EMBL/GenBank/DDBJ whole genome shotgun (WGS) entry which is preliminary data.</text>
</comment>
<dbReference type="Gene3D" id="1.20.1250.20">
    <property type="entry name" value="MFS general substrate transporter like domains"/>
    <property type="match status" value="2"/>
</dbReference>
<evidence type="ECO:0000256" key="4">
    <source>
        <dbReference type="ARBA" id="ARBA00023136"/>
    </source>
</evidence>
<dbReference type="Proteomes" id="UP001369815">
    <property type="component" value="Unassembled WGS sequence"/>
</dbReference>
<feature type="transmembrane region" description="Helical" evidence="5">
    <location>
        <begin position="176"/>
        <end position="197"/>
    </location>
</feature>
<accession>A0AAX6N145</accession>
<feature type="transmembrane region" description="Helical" evidence="5">
    <location>
        <begin position="88"/>
        <end position="108"/>
    </location>
</feature>
<dbReference type="GO" id="GO:0005886">
    <property type="term" value="C:plasma membrane"/>
    <property type="evidence" value="ECO:0007669"/>
    <property type="project" value="TreeGrafter"/>
</dbReference>
<dbReference type="PANTHER" id="PTHR23501:SF43">
    <property type="entry name" value="MULTIDRUG TRANSPORTER, PUTATIVE (AFU_ORTHOLOGUE AFUA_6G03040)-RELATED"/>
    <property type="match status" value="1"/>
</dbReference>
<dbReference type="InterPro" id="IPR011701">
    <property type="entry name" value="MFS"/>
</dbReference>
<sequence length="531" mass="57637">MVEDLTTQKSMIKESIGDDDISRVEDAVTLSARPYQEESSRELNRPYVTGWRLHILTFVLSVSLFVAQMESTITSTSLIAITDDLGGYIKSSWILTAYWLTSGAFQIIWARLSDVIGRKVAIMTSVFIFTAFSGACGGSQTVFQLIMFRWLQGIGGCGVLALGQLIFFELVPPEKYTAYTALITSVIASSLVTGPLIGGGITLRGEWQWVFLINVPIGVIALAALAWLFPRPLWNEPVAKEVNTGSLGRRLLKHLDFIGAILLLGACLLLATGLQQASLGYSFDSAFVLPLLVLSGVFGVAFFTWQWNSWFSGGVVSTCVFQIPQRFMTANGMSPFDAAARLLAFGVFVPVGSGLTGILLGRLRIRPVLVVAFGAILQIVGAALLARSPAEYNVHPSQYGFQVIIGIGLGFVMPALIYLLPYTMEKRDLATATATVSQFRILGGLIAVSIGASITTRNISSNLEHIVPSDLLGLILERTEALRLLDGETARSAREVFARGYNLQMDLGTGLAAAQIPATLLMWTWKNYSKE</sequence>
<feature type="transmembrane region" description="Helical" evidence="5">
    <location>
        <begin position="120"/>
        <end position="138"/>
    </location>
</feature>
<feature type="transmembrane region" description="Helical" evidence="5">
    <location>
        <begin position="399"/>
        <end position="420"/>
    </location>
</feature>
<keyword evidence="8" id="KW-1185">Reference proteome</keyword>
<feature type="transmembrane region" description="Helical" evidence="5">
    <location>
        <begin position="209"/>
        <end position="229"/>
    </location>
</feature>
<dbReference type="InterPro" id="IPR020846">
    <property type="entry name" value="MFS_dom"/>
</dbReference>
<proteinExistence type="predicted"/>